<dbReference type="HOGENOM" id="CLU_986974_0_0_1"/>
<evidence type="ECO:0000313" key="1">
    <source>
        <dbReference type="EMBL" id="CCE31829.1"/>
    </source>
</evidence>
<dbReference type="AlphaFoldDB" id="M1WGI1"/>
<dbReference type="VEuPathDB" id="FungiDB:CPUR_05684"/>
<sequence>MFLKWCEHPYNVWWWQHVKHISPYAATQAYGVAFKYELRQLYDTLTRLPFPVLLDDLLVKLASESFLSWSWRQVVRREFEDDFLATWSLTRGDNMIHVTVDIYIDGDLPYSAADAIQDILYLRDKGVNMNLRNAYGQTPLDVLLKSDRCKDGFMEVAAVLEGKAHKVQELTRGPSEYSSLDSTFRVHTERSTFLLLNPEAVTHSIRAPQRLFLIVTRSCTYHLAVRLPFALETLHPRTPSLEILDVTSSYGVFGFPEDTSFGSAGPFRSYWLPRVAYLLGVR</sequence>
<proteinExistence type="predicted"/>
<keyword evidence="2" id="KW-1185">Reference proteome</keyword>
<gene>
    <name evidence="1" type="ORF">CPUR_05684</name>
</gene>
<name>M1WGI1_CLAP2</name>
<protein>
    <submittedName>
        <fullName evidence="1">Uncharacterized protein</fullName>
    </submittedName>
</protein>
<dbReference type="EMBL" id="CAGA01000034">
    <property type="protein sequence ID" value="CCE31829.1"/>
    <property type="molecule type" value="Genomic_DNA"/>
</dbReference>
<organism evidence="1 2">
    <name type="scientific">Claviceps purpurea (strain 20.1)</name>
    <name type="common">Ergot fungus</name>
    <name type="synonym">Sphacelia segetum</name>
    <dbReference type="NCBI Taxonomy" id="1111077"/>
    <lineage>
        <taxon>Eukaryota</taxon>
        <taxon>Fungi</taxon>
        <taxon>Dikarya</taxon>
        <taxon>Ascomycota</taxon>
        <taxon>Pezizomycotina</taxon>
        <taxon>Sordariomycetes</taxon>
        <taxon>Hypocreomycetidae</taxon>
        <taxon>Hypocreales</taxon>
        <taxon>Clavicipitaceae</taxon>
        <taxon>Claviceps</taxon>
    </lineage>
</organism>
<evidence type="ECO:0000313" key="2">
    <source>
        <dbReference type="Proteomes" id="UP000016801"/>
    </source>
</evidence>
<reference evidence="1 2" key="1">
    <citation type="journal article" date="2013" name="PLoS Genet.">
        <title>Plant-symbiotic fungi as chemical engineers: Multi-genome analysis of the Clavicipitaceae reveals dynamics of alkaloid loci.</title>
        <authorList>
            <person name="Schardl C.L."/>
            <person name="Young C.A."/>
            <person name="Hesse U."/>
            <person name="Amyotte S.G."/>
            <person name="Andreeva K."/>
            <person name="Calie P.J."/>
            <person name="Fleetwood D.J."/>
            <person name="Haws D.C."/>
            <person name="Moore N."/>
            <person name="Oeser B."/>
            <person name="Panaccione D.G."/>
            <person name="Schweri K.K."/>
            <person name="Voisey C.R."/>
            <person name="Farman M.L."/>
            <person name="Jaromczyk J.W."/>
            <person name="Roe B.A."/>
            <person name="O'Sullivan D.M."/>
            <person name="Scott B."/>
            <person name="Tudzynski P."/>
            <person name="An Z."/>
            <person name="Arnaoudova E.G."/>
            <person name="Bullock C.T."/>
            <person name="Charlton N.D."/>
            <person name="Chen L."/>
            <person name="Cox M."/>
            <person name="Dinkins R.D."/>
            <person name="Florea S."/>
            <person name="Glenn A.E."/>
            <person name="Gordon A."/>
            <person name="Gueldener U."/>
            <person name="Harris D.R."/>
            <person name="Hollin W."/>
            <person name="Jaromczyk J."/>
            <person name="Johnson R.D."/>
            <person name="Khan A.K."/>
            <person name="Leistner E."/>
            <person name="Leuchtmann A."/>
            <person name="Li C."/>
            <person name="Liu J."/>
            <person name="Liu J."/>
            <person name="Liu M."/>
            <person name="Mace W."/>
            <person name="Machado C."/>
            <person name="Nagabhyru P."/>
            <person name="Pan J."/>
            <person name="Schmid J."/>
            <person name="Sugawara K."/>
            <person name="Steiner U."/>
            <person name="Takach J.E."/>
            <person name="Tanaka E."/>
            <person name="Webb J.S."/>
            <person name="Wilson E.V."/>
            <person name="Wiseman J.L."/>
            <person name="Yoshida R."/>
            <person name="Zeng Z."/>
        </authorList>
    </citation>
    <scope>NUCLEOTIDE SEQUENCE [LARGE SCALE GENOMIC DNA]</scope>
    <source>
        <strain evidence="1 2">20.1</strain>
    </source>
</reference>
<accession>M1WGI1</accession>
<comment type="caution">
    <text evidence="1">The sequence shown here is derived from an EMBL/GenBank/DDBJ whole genome shotgun (WGS) entry which is preliminary data.</text>
</comment>
<dbReference type="Proteomes" id="UP000016801">
    <property type="component" value="Unassembled WGS sequence"/>
</dbReference>